<evidence type="ECO:0000313" key="9">
    <source>
        <dbReference type="Proteomes" id="UP001617669"/>
    </source>
</evidence>
<dbReference type="InterPro" id="IPR050680">
    <property type="entry name" value="YpeA/RimI_acetyltransf"/>
</dbReference>
<evidence type="ECO:0000256" key="3">
    <source>
        <dbReference type="ARBA" id="ARBA00022679"/>
    </source>
</evidence>
<evidence type="ECO:0000259" key="7">
    <source>
        <dbReference type="PROSITE" id="PS51186"/>
    </source>
</evidence>
<evidence type="ECO:0000256" key="5">
    <source>
        <dbReference type="HAMAP-Rule" id="MF_02210"/>
    </source>
</evidence>
<dbReference type="EMBL" id="JBIWXY010000001">
    <property type="protein sequence ID" value="MFJ5446121.1"/>
    <property type="molecule type" value="Genomic_DNA"/>
</dbReference>
<dbReference type="Proteomes" id="UP001617669">
    <property type="component" value="Unassembled WGS sequence"/>
</dbReference>
<feature type="active site" description="Proton donor" evidence="5">
    <location>
        <position position="122"/>
    </location>
</feature>
<dbReference type="NCBIfam" id="TIGR01575">
    <property type="entry name" value="rimI"/>
    <property type="match status" value="1"/>
</dbReference>
<comment type="caution">
    <text evidence="5">Lacks conserved residue(s) required for the propagation of feature annotation.</text>
</comment>
<reference evidence="8 9" key="1">
    <citation type="submission" date="2024-11" db="EMBL/GenBank/DDBJ databases">
        <authorList>
            <person name="Kaparullina E.N."/>
            <person name="Delegan Y.A."/>
            <person name="Doronina N.V."/>
        </authorList>
    </citation>
    <scope>NUCLEOTIDE SEQUENCE [LARGE SCALE GENOMIC DNA]</scope>
    <source>
        <strain evidence="8 9">7sh_L</strain>
    </source>
</reference>
<keyword evidence="8" id="KW-0687">Ribonucleoprotein</keyword>
<comment type="similarity">
    <text evidence="1 5 6">Belongs to the acetyltransferase family. RimI subfamily.</text>
</comment>
<dbReference type="PANTHER" id="PTHR43420">
    <property type="entry name" value="ACETYLTRANSFERASE"/>
    <property type="match status" value="1"/>
</dbReference>
<evidence type="ECO:0000256" key="4">
    <source>
        <dbReference type="ARBA" id="ARBA00023315"/>
    </source>
</evidence>
<keyword evidence="9" id="KW-1185">Reference proteome</keyword>
<protein>
    <recommendedName>
        <fullName evidence="5 6">[Ribosomal protein bS18]-alanine N-acetyltransferase</fullName>
        <ecNumber evidence="5 6">2.3.1.266</ecNumber>
    </recommendedName>
</protein>
<keyword evidence="2 5" id="KW-0963">Cytoplasm</keyword>
<comment type="caution">
    <text evidence="8">The sequence shown here is derived from an EMBL/GenBank/DDBJ whole genome shotgun (WGS) entry which is preliminary data.</text>
</comment>
<dbReference type="SUPFAM" id="SSF55729">
    <property type="entry name" value="Acyl-CoA N-acyltransferases (Nat)"/>
    <property type="match status" value="1"/>
</dbReference>
<comment type="subcellular location">
    <subcellularLocation>
        <location evidence="5 6">Cytoplasm</location>
    </subcellularLocation>
</comment>
<evidence type="ECO:0000313" key="8">
    <source>
        <dbReference type="EMBL" id="MFJ5446121.1"/>
    </source>
</evidence>
<dbReference type="GO" id="GO:0008999">
    <property type="term" value="F:protein-N-terminal-alanine acetyltransferase activity"/>
    <property type="evidence" value="ECO:0007669"/>
    <property type="project" value="UniProtKB-EC"/>
</dbReference>
<evidence type="ECO:0000256" key="6">
    <source>
        <dbReference type="RuleBase" id="RU363094"/>
    </source>
</evidence>
<dbReference type="CDD" id="cd04301">
    <property type="entry name" value="NAT_SF"/>
    <property type="match status" value="1"/>
</dbReference>
<accession>A0ABW8GL39</accession>
<dbReference type="InterPro" id="IPR006464">
    <property type="entry name" value="AcTrfase_RimI/Ard1"/>
</dbReference>
<keyword evidence="4 5" id="KW-0012">Acyltransferase</keyword>
<dbReference type="Gene3D" id="3.40.630.30">
    <property type="match status" value="1"/>
</dbReference>
<dbReference type="InterPro" id="IPR000182">
    <property type="entry name" value="GNAT_dom"/>
</dbReference>
<comment type="function">
    <text evidence="5 6">Acetylates the N-terminal alanine of ribosomal protein bS18.</text>
</comment>
<keyword evidence="8" id="KW-0689">Ribosomal protein</keyword>
<feature type="domain" description="N-acetyltransferase" evidence="7">
    <location>
        <begin position="9"/>
        <end position="153"/>
    </location>
</feature>
<dbReference type="PROSITE" id="PS51186">
    <property type="entry name" value="GNAT"/>
    <property type="match status" value="1"/>
</dbReference>
<evidence type="ECO:0000256" key="1">
    <source>
        <dbReference type="ARBA" id="ARBA00005395"/>
    </source>
</evidence>
<evidence type="ECO:0000256" key="2">
    <source>
        <dbReference type="ARBA" id="ARBA00022490"/>
    </source>
</evidence>
<keyword evidence="3 5" id="KW-0808">Transferase</keyword>
<name>A0ABW8GL39_9PROT</name>
<feature type="binding site" evidence="5">
    <location>
        <position position="115"/>
    </location>
    <ligand>
        <name>acetyl-CoA</name>
        <dbReference type="ChEBI" id="CHEBI:57288"/>
    </ligand>
</feature>
<dbReference type="InterPro" id="IPR016181">
    <property type="entry name" value="Acyl_CoA_acyltransferase"/>
</dbReference>
<feature type="active site" description="Proton acceptor" evidence="5">
    <location>
        <position position="110"/>
    </location>
</feature>
<dbReference type="InterPro" id="IPR043690">
    <property type="entry name" value="RimI"/>
</dbReference>
<sequence>MSAVLKPEASLRPMLAADLDAICRIEPTIFPYPWTRGNFDDSLKSGYSCWVYEHAGEVLGYAVLMMVLDEAHLLNISIAAPWQGKGYGRSLLAHVMDIARGHGALNMFLEVRPSNQAALGLYESMGFNEMAIRRGYYPAPNGREDAVLMGVAL</sequence>
<organism evidence="8 9">
    <name type="scientific">Methylobacillus methanolivorans</name>
    <dbReference type="NCBI Taxonomy" id="1848927"/>
    <lineage>
        <taxon>Bacteria</taxon>
        <taxon>Pseudomonadati</taxon>
        <taxon>Pseudomonadota</taxon>
        <taxon>Betaproteobacteria</taxon>
        <taxon>Nitrosomonadales</taxon>
        <taxon>Methylophilaceae</taxon>
        <taxon>Methylobacillus</taxon>
    </lineage>
</organism>
<dbReference type="EC" id="2.3.1.266" evidence="5 6"/>
<dbReference type="HAMAP" id="MF_02210">
    <property type="entry name" value="RimI"/>
    <property type="match status" value="1"/>
</dbReference>
<proteinExistence type="inferred from homology"/>
<gene>
    <name evidence="5 8" type="primary">rimI</name>
    <name evidence="8" type="ORF">ACIKP9_07765</name>
</gene>
<dbReference type="Pfam" id="PF00583">
    <property type="entry name" value="Acetyltransf_1"/>
    <property type="match status" value="1"/>
</dbReference>
<dbReference type="PANTHER" id="PTHR43420:SF44">
    <property type="entry name" value="ACETYLTRANSFERASE YPEA"/>
    <property type="match status" value="1"/>
</dbReference>
<comment type="catalytic activity">
    <reaction evidence="5 6">
        <text>N-terminal L-alanyl-[ribosomal protein bS18] + acetyl-CoA = N-terminal N(alpha)-acetyl-L-alanyl-[ribosomal protein bS18] + CoA + H(+)</text>
        <dbReference type="Rhea" id="RHEA:43756"/>
        <dbReference type="Rhea" id="RHEA-COMP:10676"/>
        <dbReference type="Rhea" id="RHEA-COMP:10677"/>
        <dbReference type="ChEBI" id="CHEBI:15378"/>
        <dbReference type="ChEBI" id="CHEBI:57287"/>
        <dbReference type="ChEBI" id="CHEBI:57288"/>
        <dbReference type="ChEBI" id="CHEBI:64718"/>
        <dbReference type="ChEBI" id="CHEBI:83683"/>
        <dbReference type="EC" id="2.3.1.266"/>
    </reaction>
</comment>
<dbReference type="RefSeq" id="WP_400881210.1">
    <property type="nucleotide sequence ID" value="NZ_JBIWXY010000001.1"/>
</dbReference>
<dbReference type="GO" id="GO:0005840">
    <property type="term" value="C:ribosome"/>
    <property type="evidence" value="ECO:0007669"/>
    <property type="project" value="UniProtKB-KW"/>
</dbReference>